<feature type="transmembrane region" description="Helical" evidence="1">
    <location>
        <begin position="112"/>
        <end position="132"/>
    </location>
</feature>
<dbReference type="EMBL" id="GDJX01002690">
    <property type="protein sequence ID" value="JAT65246.1"/>
    <property type="molecule type" value="Transcribed_RNA"/>
</dbReference>
<gene>
    <name evidence="2" type="primary">NIA_4</name>
    <name evidence="2" type="ORF">g.13550</name>
</gene>
<proteinExistence type="predicted"/>
<feature type="transmembrane region" description="Helical" evidence="1">
    <location>
        <begin position="68"/>
        <end position="91"/>
    </location>
</feature>
<keyword evidence="1" id="KW-0812">Transmembrane</keyword>
<feature type="transmembrane region" description="Helical" evidence="1">
    <location>
        <begin position="152"/>
        <end position="173"/>
    </location>
</feature>
<feature type="transmembrane region" description="Helical" evidence="1">
    <location>
        <begin position="249"/>
        <end position="274"/>
    </location>
</feature>
<accession>A0A1D1ZE77</accession>
<evidence type="ECO:0000313" key="2">
    <source>
        <dbReference type="EMBL" id="JAT65246.1"/>
    </source>
</evidence>
<evidence type="ECO:0000256" key="1">
    <source>
        <dbReference type="SAM" id="Phobius"/>
    </source>
</evidence>
<sequence>MSNPMIKLLCLIDIISIILSIYMAIVFYRAKRNPMMFYFTLGVILLNALALLGLPYDFNWHKAPLPLCYFQAIGAQFGAFVTGICAFNFIIQTYRLLVLRKQSEIADSRLLSYYYGSMIVYPVMGTILVTFVAIKTDAVGVRDLKCDIVSPIWVRLFGYNGINLFISIPGTYFSTRATWAVIRHLDQFKTNTSSIQSRTPMIESRNAGGVINDDGEIPVMQERPTFVAPVINSTTNRAYNVTRSAAIRMVFFTTAYLITNIVASIETILFAIAGKSLDPHPGGSDITLVSLGIALFLIFGTAGDVRKWTFQKLKNLFRRTDPEGRGVHAM</sequence>
<reference evidence="2" key="1">
    <citation type="submission" date="2015-07" db="EMBL/GenBank/DDBJ databases">
        <title>Transcriptome Assembly of Anthurium amnicola.</title>
        <authorList>
            <person name="Suzuki J."/>
        </authorList>
    </citation>
    <scope>NUCLEOTIDE SEQUENCE</scope>
</reference>
<keyword evidence="1" id="KW-1133">Transmembrane helix</keyword>
<keyword evidence="1" id="KW-0472">Membrane</keyword>
<protein>
    <submittedName>
        <fullName evidence="2">Nitrate reductase [NADH]</fullName>
    </submittedName>
</protein>
<feature type="transmembrane region" description="Helical" evidence="1">
    <location>
        <begin position="35"/>
        <end position="56"/>
    </location>
</feature>
<name>A0A1D1ZE77_9ARAE</name>
<feature type="transmembrane region" description="Helical" evidence="1">
    <location>
        <begin position="6"/>
        <end position="28"/>
    </location>
</feature>
<organism evidence="2">
    <name type="scientific">Anthurium amnicola</name>
    <dbReference type="NCBI Taxonomy" id="1678845"/>
    <lineage>
        <taxon>Eukaryota</taxon>
        <taxon>Viridiplantae</taxon>
        <taxon>Streptophyta</taxon>
        <taxon>Embryophyta</taxon>
        <taxon>Tracheophyta</taxon>
        <taxon>Spermatophyta</taxon>
        <taxon>Magnoliopsida</taxon>
        <taxon>Liliopsida</taxon>
        <taxon>Araceae</taxon>
        <taxon>Pothoideae</taxon>
        <taxon>Potheae</taxon>
        <taxon>Anthurium</taxon>
    </lineage>
</organism>
<dbReference type="AlphaFoldDB" id="A0A1D1ZE77"/>
<feature type="transmembrane region" description="Helical" evidence="1">
    <location>
        <begin position="286"/>
        <end position="305"/>
    </location>
</feature>